<dbReference type="InterPro" id="IPR057572">
    <property type="entry name" value="NonGDSL"/>
</dbReference>
<keyword evidence="3" id="KW-1185">Reference proteome</keyword>
<dbReference type="GO" id="GO:0004622">
    <property type="term" value="F:phosphatidylcholine lysophospholipase activity"/>
    <property type="evidence" value="ECO:0007669"/>
    <property type="project" value="TreeGrafter"/>
</dbReference>
<dbReference type="PANTHER" id="PTHR30383:SF5">
    <property type="entry name" value="SGNH HYDROLASE-TYPE ESTERASE DOMAIN-CONTAINING PROTEIN"/>
    <property type="match status" value="1"/>
</dbReference>
<sequence length="243" mass="24621">MLRLFIRAGLAAGLMTLVPHAASASCTAPSIAVPTPGGSLPRTSAKLRAGQALRILAIGSSTTAGVGSGGNGYAQRIGPLIKARAPQVPLEVIVSGVSGETASGAAGRLASEIASHRPDLVVWQLGTNDANFGVSADRLRATIQAGLGTIRAGGADAVLVDPQFSRWAQGGEATGTAARIIAEEGARSGVTVARRFAAMRSLAGSNRPLFDTLIAWDGLHLTATGHACMAEQVAGTIIRTALR</sequence>
<dbReference type="AlphaFoldDB" id="A0A4D7QHV6"/>
<dbReference type="OrthoDB" id="7203637at2"/>
<dbReference type="InterPro" id="IPR036514">
    <property type="entry name" value="SGNH_hydro_sf"/>
</dbReference>
<dbReference type="SUPFAM" id="SSF52266">
    <property type="entry name" value="SGNH hydrolase"/>
    <property type="match status" value="1"/>
</dbReference>
<dbReference type="CDD" id="cd00229">
    <property type="entry name" value="SGNH_hydrolase"/>
    <property type="match status" value="1"/>
</dbReference>
<keyword evidence="2" id="KW-0378">Hydrolase</keyword>
<dbReference type="PANTHER" id="PTHR30383">
    <property type="entry name" value="THIOESTERASE 1/PROTEASE 1/LYSOPHOSPHOLIPASE L1"/>
    <property type="match status" value="1"/>
</dbReference>
<accession>A0A4D7QHV6</accession>
<evidence type="ECO:0000313" key="3">
    <source>
        <dbReference type="Proteomes" id="UP000298588"/>
    </source>
</evidence>
<gene>
    <name evidence="2" type="ORF">E8L99_06320</name>
</gene>
<dbReference type="KEGG" id="paqt:E8L99_06320"/>
<keyword evidence="1" id="KW-0732">Signal</keyword>
<evidence type="ECO:0000256" key="1">
    <source>
        <dbReference type="SAM" id="SignalP"/>
    </source>
</evidence>
<feature type="signal peptide" evidence="1">
    <location>
        <begin position="1"/>
        <end position="21"/>
    </location>
</feature>
<organism evidence="2 3">
    <name type="scientific">Phreatobacter aquaticus</name>
    <dbReference type="NCBI Taxonomy" id="2570229"/>
    <lineage>
        <taxon>Bacteria</taxon>
        <taxon>Pseudomonadati</taxon>
        <taxon>Pseudomonadota</taxon>
        <taxon>Alphaproteobacteria</taxon>
        <taxon>Hyphomicrobiales</taxon>
        <taxon>Phreatobacteraceae</taxon>
        <taxon>Phreatobacter</taxon>
    </lineage>
</organism>
<protein>
    <submittedName>
        <fullName evidence="2">SGNH/GDSL hydrolase family protein</fullName>
    </submittedName>
</protein>
<dbReference type="Gene3D" id="3.40.50.1110">
    <property type="entry name" value="SGNH hydrolase"/>
    <property type="match status" value="1"/>
</dbReference>
<dbReference type="PROSITE" id="PS51257">
    <property type="entry name" value="PROKAR_LIPOPROTEIN"/>
    <property type="match status" value="1"/>
</dbReference>
<proteinExistence type="predicted"/>
<dbReference type="RefSeq" id="WP_137098743.1">
    <property type="nucleotide sequence ID" value="NZ_CP039865.1"/>
</dbReference>
<dbReference type="Proteomes" id="UP000298588">
    <property type="component" value="Chromosome"/>
</dbReference>
<reference evidence="2 3" key="1">
    <citation type="submission" date="2019-04" db="EMBL/GenBank/DDBJ databases">
        <title>Phreatobacter aquaticus sp. nov.</title>
        <authorList>
            <person name="Choi A."/>
            <person name="Baek K."/>
        </authorList>
    </citation>
    <scope>NUCLEOTIDE SEQUENCE [LARGE SCALE GENOMIC DNA]</scope>
    <source>
        <strain evidence="2 3">NMCR1094</strain>
    </source>
</reference>
<dbReference type="EMBL" id="CP039865">
    <property type="protein sequence ID" value="QCK85409.1"/>
    <property type="molecule type" value="Genomic_DNA"/>
</dbReference>
<dbReference type="InterPro" id="IPR051532">
    <property type="entry name" value="Ester_Hydrolysis_Enzymes"/>
</dbReference>
<evidence type="ECO:0000313" key="2">
    <source>
        <dbReference type="EMBL" id="QCK85409.1"/>
    </source>
</evidence>
<dbReference type="Pfam" id="PF25182">
    <property type="entry name" value="NonGDSL"/>
    <property type="match status" value="1"/>
</dbReference>
<feature type="chain" id="PRO_5020676741" evidence="1">
    <location>
        <begin position="22"/>
        <end position="243"/>
    </location>
</feature>
<name>A0A4D7QHV6_9HYPH</name>